<proteinExistence type="predicted"/>
<dbReference type="EMBL" id="LRPO01000061">
    <property type="protein sequence ID" value="KWZ79808.1"/>
    <property type="molecule type" value="Genomic_DNA"/>
</dbReference>
<comment type="caution">
    <text evidence="1">The sequence shown here is derived from an EMBL/GenBank/DDBJ whole genome shotgun (WGS) entry which is preliminary data.</text>
</comment>
<protein>
    <submittedName>
        <fullName evidence="1">Uncharacterized protein</fullName>
    </submittedName>
</protein>
<gene>
    <name evidence="1" type="ORF">HMPREF3196_02155</name>
</gene>
<accession>A0A133KK01</accession>
<evidence type="ECO:0000313" key="1">
    <source>
        <dbReference type="EMBL" id="KWZ79808.1"/>
    </source>
</evidence>
<dbReference type="AlphaFoldDB" id="A0A133KK01"/>
<sequence length="58" mass="6497">MLLKHNIISKSEFMDELAESGIGMKPEEVEKLLGLPRGILEVAQESADATKLIQFKLR</sequence>
<evidence type="ECO:0000313" key="2">
    <source>
        <dbReference type="Proteomes" id="UP000070092"/>
    </source>
</evidence>
<reference evidence="1 2" key="1">
    <citation type="submission" date="2016-01" db="EMBL/GenBank/DDBJ databases">
        <authorList>
            <person name="Oliw E.H."/>
        </authorList>
    </citation>
    <scope>NUCLEOTIDE SEQUENCE [LARGE SCALE GENOMIC DNA]</scope>
    <source>
        <strain evidence="1 2">MJR8628B</strain>
    </source>
</reference>
<name>A0A133KK01_BIFBI</name>
<dbReference type="PATRIC" id="fig|1681.53.peg.2096"/>
<organism evidence="1 2">
    <name type="scientific">Bifidobacterium bifidum</name>
    <dbReference type="NCBI Taxonomy" id="1681"/>
    <lineage>
        <taxon>Bacteria</taxon>
        <taxon>Bacillati</taxon>
        <taxon>Actinomycetota</taxon>
        <taxon>Actinomycetes</taxon>
        <taxon>Bifidobacteriales</taxon>
        <taxon>Bifidobacteriaceae</taxon>
        <taxon>Bifidobacterium</taxon>
    </lineage>
</organism>
<dbReference type="Proteomes" id="UP000070092">
    <property type="component" value="Unassembled WGS sequence"/>
</dbReference>